<dbReference type="FunFam" id="1.10.510.10:FF:000621">
    <property type="entry name" value="Serine/threonine-protein kinase"/>
    <property type="match status" value="1"/>
</dbReference>
<feature type="domain" description="Protein kinase" evidence="21">
    <location>
        <begin position="506"/>
        <end position="795"/>
    </location>
</feature>
<evidence type="ECO:0000256" key="1">
    <source>
        <dbReference type="ARBA" id="ARBA00004167"/>
    </source>
</evidence>
<dbReference type="InterPro" id="IPR036426">
    <property type="entry name" value="Bulb-type_lectin_dom_sf"/>
</dbReference>
<keyword evidence="2 17" id="KW-0723">Serine/threonine-protein kinase</keyword>
<dbReference type="InterPro" id="IPR001480">
    <property type="entry name" value="Bulb-type_lectin_dom"/>
</dbReference>
<dbReference type="InterPro" id="IPR017441">
    <property type="entry name" value="Protein_kinase_ATP_BS"/>
</dbReference>
<organism evidence="23">
    <name type="scientific">Salvia splendens</name>
    <name type="common">Scarlet sage</name>
    <dbReference type="NCBI Taxonomy" id="180675"/>
    <lineage>
        <taxon>Eukaryota</taxon>
        <taxon>Viridiplantae</taxon>
        <taxon>Streptophyta</taxon>
        <taxon>Embryophyta</taxon>
        <taxon>Tracheophyta</taxon>
        <taxon>Spermatophyta</taxon>
        <taxon>Magnoliopsida</taxon>
        <taxon>eudicotyledons</taxon>
        <taxon>Gunneridae</taxon>
        <taxon>Pentapetalae</taxon>
        <taxon>asterids</taxon>
        <taxon>lamiids</taxon>
        <taxon>Lamiales</taxon>
        <taxon>Lamiaceae</taxon>
        <taxon>Nepetoideae</taxon>
        <taxon>Mentheae</taxon>
        <taxon>Salviinae</taxon>
        <taxon>Salvia</taxon>
        <taxon>Salvia subgen. Calosphace</taxon>
        <taxon>core Calosphace</taxon>
    </lineage>
</organism>
<dbReference type="CDD" id="cd00028">
    <property type="entry name" value="B_lectin"/>
    <property type="match status" value="1"/>
</dbReference>
<feature type="chain" id="PRO_5036487295" description="Receptor-like serine/threonine-protein kinase" evidence="20">
    <location>
        <begin position="19"/>
        <end position="861"/>
    </location>
</feature>
<dbReference type="InterPro" id="IPR024171">
    <property type="entry name" value="SRK-like_kinase"/>
</dbReference>
<evidence type="ECO:0000256" key="11">
    <source>
        <dbReference type="ARBA" id="ARBA00023136"/>
    </source>
</evidence>
<reference evidence="23" key="1">
    <citation type="submission" date="2018-01" db="EMBL/GenBank/DDBJ databases">
        <authorList>
            <person name="Mao J.F."/>
        </authorList>
    </citation>
    <scope>NUCLEOTIDE SEQUENCE</scope>
    <source>
        <strain evidence="23">Huo1</strain>
        <tissue evidence="23">Leaf</tissue>
    </source>
</reference>
<evidence type="ECO:0000256" key="19">
    <source>
        <dbReference type="SAM" id="Phobius"/>
    </source>
</evidence>
<dbReference type="InterPro" id="IPR008271">
    <property type="entry name" value="Ser/Thr_kinase_AS"/>
</dbReference>
<evidence type="ECO:0000256" key="14">
    <source>
        <dbReference type="ARBA" id="ARBA00023180"/>
    </source>
</evidence>
<dbReference type="PROSITE" id="PS50927">
    <property type="entry name" value="BULB_LECTIN"/>
    <property type="match status" value="1"/>
</dbReference>
<dbReference type="SUPFAM" id="SSF56112">
    <property type="entry name" value="Protein kinase-like (PK-like)"/>
    <property type="match status" value="1"/>
</dbReference>
<evidence type="ECO:0000256" key="9">
    <source>
        <dbReference type="ARBA" id="ARBA00022840"/>
    </source>
</evidence>
<dbReference type="PROSITE" id="PS00107">
    <property type="entry name" value="PROTEIN_KINASE_ATP"/>
    <property type="match status" value="1"/>
</dbReference>
<evidence type="ECO:0000256" key="13">
    <source>
        <dbReference type="ARBA" id="ARBA00023170"/>
    </source>
</evidence>
<dbReference type="GO" id="GO:0004674">
    <property type="term" value="F:protein serine/threonine kinase activity"/>
    <property type="evidence" value="ECO:0007669"/>
    <property type="project" value="UniProtKB-KW"/>
</dbReference>
<feature type="domain" description="Bulb-type lectin" evidence="22">
    <location>
        <begin position="28"/>
        <end position="146"/>
    </location>
</feature>
<dbReference type="Gene3D" id="3.30.200.20">
    <property type="entry name" value="Phosphorylase Kinase, domain 1"/>
    <property type="match status" value="1"/>
</dbReference>
<dbReference type="PANTHER" id="PTHR47976:SF52">
    <property type="entry name" value="PROTEIN KINASE DOMAIN-CONTAINING PROTEIN"/>
    <property type="match status" value="1"/>
</dbReference>
<evidence type="ECO:0000259" key="21">
    <source>
        <dbReference type="PROSITE" id="PS50011"/>
    </source>
</evidence>
<dbReference type="PIRSF" id="PIRSF000641">
    <property type="entry name" value="SRK"/>
    <property type="match status" value="1"/>
</dbReference>
<dbReference type="SUPFAM" id="SSF51110">
    <property type="entry name" value="alpha-D-mannose-specific plant lectins"/>
    <property type="match status" value="1"/>
</dbReference>
<dbReference type="PANTHER" id="PTHR47976">
    <property type="entry name" value="G-TYPE LECTIN S-RECEPTOR-LIKE SERINE/THREONINE-PROTEIN KINASE SD2-5"/>
    <property type="match status" value="1"/>
</dbReference>
<dbReference type="GO" id="GO:0048544">
    <property type="term" value="P:recognition of pollen"/>
    <property type="evidence" value="ECO:0007669"/>
    <property type="project" value="InterPro"/>
</dbReference>
<dbReference type="PROSITE" id="PS50011">
    <property type="entry name" value="PROTEIN_KINASE_DOM"/>
    <property type="match status" value="1"/>
</dbReference>
<evidence type="ECO:0000256" key="20">
    <source>
        <dbReference type="SAM" id="SignalP"/>
    </source>
</evidence>
<evidence type="ECO:0000256" key="8">
    <source>
        <dbReference type="ARBA" id="ARBA00022777"/>
    </source>
</evidence>
<gene>
    <name evidence="23" type="ORF">SASPL_113181</name>
</gene>
<dbReference type="Proteomes" id="UP000298416">
    <property type="component" value="Unassembled WGS sequence"/>
</dbReference>
<dbReference type="Gene3D" id="2.90.10.30">
    <property type="match status" value="1"/>
</dbReference>
<dbReference type="OrthoDB" id="1530339at2759"/>
<feature type="transmembrane region" description="Helical" evidence="19">
    <location>
        <begin position="437"/>
        <end position="459"/>
    </location>
</feature>
<dbReference type="CDD" id="cd14066">
    <property type="entry name" value="STKc_IRAK"/>
    <property type="match status" value="1"/>
</dbReference>
<dbReference type="AlphaFoldDB" id="A0A8X8XZJ4"/>
<dbReference type="InterPro" id="IPR000719">
    <property type="entry name" value="Prot_kinase_dom"/>
</dbReference>
<dbReference type="SMART" id="SM00108">
    <property type="entry name" value="B_lectin"/>
    <property type="match status" value="1"/>
</dbReference>
<evidence type="ECO:0000256" key="3">
    <source>
        <dbReference type="ARBA" id="ARBA00022536"/>
    </source>
</evidence>
<comment type="catalytic activity">
    <reaction evidence="16 17">
        <text>L-seryl-[protein] + ATP = O-phospho-L-seryl-[protein] + ADP + H(+)</text>
        <dbReference type="Rhea" id="RHEA:17989"/>
        <dbReference type="Rhea" id="RHEA-COMP:9863"/>
        <dbReference type="Rhea" id="RHEA-COMP:11604"/>
        <dbReference type="ChEBI" id="CHEBI:15378"/>
        <dbReference type="ChEBI" id="CHEBI:29999"/>
        <dbReference type="ChEBI" id="CHEBI:30616"/>
        <dbReference type="ChEBI" id="CHEBI:83421"/>
        <dbReference type="ChEBI" id="CHEBI:456216"/>
        <dbReference type="EC" id="2.7.11.1"/>
    </reaction>
</comment>
<dbReference type="GO" id="GO:0016020">
    <property type="term" value="C:membrane"/>
    <property type="evidence" value="ECO:0007669"/>
    <property type="project" value="UniProtKB-SubCell"/>
</dbReference>
<dbReference type="InterPro" id="IPR000858">
    <property type="entry name" value="S_locus_glycoprot_dom"/>
</dbReference>
<dbReference type="SMART" id="SM00220">
    <property type="entry name" value="S_TKc"/>
    <property type="match status" value="1"/>
</dbReference>
<comment type="caution">
    <text evidence="23">The sequence shown here is derived from an EMBL/GenBank/DDBJ whole genome shotgun (WGS) entry which is preliminary data.</text>
</comment>
<evidence type="ECO:0000313" key="23">
    <source>
        <dbReference type="EMBL" id="KAG6422800.1"/>
    </source>
</evidence>
<evidence type="ECO:0000256" key="7">
    <source>
        <dbReference type="ARBA" id="ARBA00022741"/>
    </source>
</evidence>
<dbReference type="EC" id="2.7.11.1" evidence="17"/>
<dbReference type="PROSITE" id="PS00108">
    <property type="entry name" value="PROTEIN_KINASE_ST"/>
    <property type="match status" value="1"/>
</dbReference>
<evidence type="ECO:0000256" key="5">
    <source>
        <dbReference type="ARBA" id="ARBA00022692"/>
    </source>
</evidence>
<dbReference type="Pfam" id="PF00954">
    <property type="entry name" value="S_locus_glycop"/>
    <property type="match status" value="1"/>
</dbReference>
<evidence type="ECO:0000256" key="4">
    <source>
        <dbReference type="ARBA" id="ARBA00022679"/>
    </source>
</evidence>
<comment type="similarity">
    <text evidence="17">Belongs to the protein kinase superfamily. Ser/Thr protein kinase family.</text>
</comment>
<keyword evidence="14" id="KW-0325">Glycoprotein</keyword>
<dbReference type="Pfam" id="PF00069">
    <property type="entry name" value="Pkinase"/>
    <property type="match status" value="1"/>
</dbReference>
<evidence type="ECO:0000256" key="15">
    <source>
        <dbReference type="ARBA" id="ARBA00047899"/>
    </source>
</evidence>
<dbReference type="Pfam" id="PF01453">
    <property type="entry name" value="B_lectin"/>
    <property type="match status" value="1"/>
</dbReference>
<evidence type="ECO:0000259" key="22">
    <source>
        <dbReference type="PROSITE" id="PS50927"/>
    </source>
</evidence>
<feature type="binding site" evidence="18">
    <location>
        <position position="534"/>
    </location>
    <ligand>
        <name>ATP</name>
        <dbReference type="ChEBI" id="CHEBI:30616"/>
    </ligand>
</feature>
<keyword evidence="10 19" id="KW-1133">Transmembrane helix</keyword>
<accession>A0A8X8XZJ4</accession>
<feature type="signal peptide" evidence="20">
    <location>
        <begin position="1"/>
        <end position="18"/>
    </location>
</feature>
<evidence type="ECO:0000256" key="17">
    <source>
        <dbReference type="PIRNR" id="PIRNR000641"/>
    </source>
</evidence>
<dbReference type="FunFam" id="3.30.200.20:FF:000178">
    <property type="entry name" value="serine/threonine-protein kinase PBS1-like"/>
    <property type="match status" value="1"/>
</dbReference>
<evidence type="ECO:0000256" key="2">
    <source>
        <dbReference type="ARBA" id="ARBA00022527"/>
    </source>
</evidence>
<name>A0A8X8XZJ4_SALSN</name>
<comment type="catalytic activity">
    <reaction evidence="15 17">
        <text>L-threonyl-[protein] + ATP = O-phospho-L-threonyl-[protein] + ADP + H(+)</text>
        <dbReference type="Rhea" id="RHEA:46608"/>
        <dbReference type="Rhea" id="RHEA-COMP:11060"/>
        <dbReference type="Rhea" id="RHEA-COMP:11605"/>
        <dbReference type="ChEBI" id="CHEBI:15378"/>
        <dbReference type="ChEBI" id="CHEBI:30013"/>
        <dbReference type="ChEBI" id="CHEBI:30616"/>
        <dbReference type="ChEBI" id="CHEBI:61977"/>
        <dbReference type="ChEBI" id="CHEBI:456216"/>
        <dbReference type="EC" id="2.7.11.1"/>
    </reaction>
</comment>
<evidence type="ECO:0000256" key="6">
    <source>
        <dbReference type="ARBA" id="ARBA00022729"/>
    </source>
</evidence>
<dbReference type="EMBL" id="PNBA02000005">
    <property type="protein sequence ID" value="KAG6422800.1"/>
    <property type="molecule type" value="Genomic_DNA"/>
</dbReference>
<evidence type="ECO:0000256" key="16">
    <source>
        <dbReference type="ARBA" id="ARBA00048679"/>
    </source>
</evidence>
<sequence>MDFSLLFLLSLHLSLASAALFPEFIYPNFTATNLKFIDSSGAFLVSRNGTFRAAMFNPEAQQLRFYFCVIHAASNAVTWSANRDAPVSKSGSLVLTGNGLAVADEHGSVKWSTPAFRSPVSALQLTETGNLVVLDQFNTSLWESFNSPTDTVVMGQRLSIGTTLSSSVSADDLSTSGYKFVLTASDAVLQWRNLTYWKMSMDVSVYVNSFATVGFMEMNQSGVYLSDHAGSSVVVRLNLPETGFRLARIDQSGQFSILSYSGATRKQDFVMPVEKCRVPVVCGTNGLCSRGASADSTACTCPTGFRATPNNSTFCVPSDSAYSLPVSCGQSERSESLNSSNSNYLQLAYGVDYFANEFVAPQNYGVDVSQCRNLCSQDCSCLGFFFENSSGSCYRLEDAVGSVMMRASSSRVGFIKVVVQSAPSGFGGSDEEEGLPLAAVVLLPTSGLLVLFVIGILLCRKYKKNDVEFVNSLKNYSKSMSFDDLEFSIPGLPLRFDYEEIERATENFKTTIGTGGFGTVYKGMLKDKSLVAVKRITNLGVRGKSDFCTEIGVIGSIHHLNLVKLRGYCAQRRQWLLVYEYMNRGSLDKTLFGNGPPLEWEERVEIALGAARGLAYLHSGCEHKIIHCDVKPENILLHDQNQAKLSDFGLAKLLSREDSSLFTTMRGTRGYLAPEWLTSSTVSDKTDVYSYGMVLLEIVSGRKNCMTRARSHSLDEDSSSQGTAPCEFVYFPLYALEMHEQGRYSELVDPRLVGRVTSQDVEKLVRVALCCVQEEPGLRPSMTSVVGMLEGKTPLGAVAIEALNFLRFYGRRFVESSVAPESGGLSEVMVFPDANVSHGSNVSMSTAAFSVISSQNISGPR</sequence>
<keyword evidence="6 20" id="KW-0732">Signal</keyword>
<protein>
    <recommendedName>
        <fullName evidence="17">Receptor-like serine/threonine-protein kinase</fullName>
        <ecNumber evidence="17">2.7.11.1</ecNumber>
    </recommendedName>
</protein>
<keyword evidence="13" id="KW-0675">Receptor</keyword>
<evidence type="ECO:0000256" key="18">
    <source>
        <dbReference type="PROSITE-ProRule" id="PRU10141"/>
    </source>
</evidence>
<dbReference type="GO" id="GO:0005524">
    <property type="term" value="F:ATP binding"/>
    <property type="evidence" value="ECO:0007669"/>
    <property type="project" value="UniProtKB-UniRule"/>
</dbReference>
<dbReference type="InterPro" id="IPR051343">
    <property type="entry name" value="G-type_lectin_kinases/EP1-like"/>
</dbReference>
<keyword evidence="5 19" id="KW-0812">Transmembrane</keyword>
<keyword evidence="9 17" id="KW-0067">ATP-binding</keyword>
<evidence type="ECO:0000256" key="10">
    <source>
        <dbReference type="ARBA" id="ARBA00022989"/>
    </source>
</evidence>
<reference evidence="23" key="2">
    <citation type="submission" date="2020-08" db="EMBL/GenBank/DDBJ databases">
        <title>Plant Genome Project.</title>
        <authorList>
            <person name="Zhang R.-G."/>
        </authorList>
    </citation>
    <scope>NUCLEOTIDE SEQUENCE</scope>
    <source>
        <strain evidence="23">Huo1</strain>
        <tissue evidence="23">Leaf</tissue>
    </source>
</reference>
<keyword evidence="11 19" id="KW-0472">Membrane</keyword>
<keyword evidence="3" id="KW-0245">EGF-like domain</keyword>
<dbReference type="Gene3D" id="1.10.510.10">
    <property type="entry name" value="Transferase(Phosphotransferase) domain 1"/>
    <property type="match status" value="1"/>
</dbReference>
<keyword evidence="24" id="KW-1185">Reference proteome</keyword>
<keyword evidence="12" id="KW-1015">Disulfide bond</keyword>
<evidence type="ECO:0000313" key="24">
    <source>
        <dbReference type="Proteomes" id="UP000298416"/>
    </source>
</evidence>
<keyword evidence="4 17" id="KW-0808">Transferase</keyword>
<evidence type="ECO:0000256" key="12">
    <source>
        <dbReference type="ARBA" id="ARBA00023157"/>
    </source>
</evidence>
<proteinExistence type="inferred from homology"/>
<dbReference type="InterPro" id="IPR011009">
    <property type="entry name" value="Kinase-like_dom_sf"/>
</dbReference>
<keyword evidence="8 17" id="KW-0418">Kinase</keyword>
<comment type="subcellular location">
    <subcellularLocation>
        <location evidence="1">Membrane</location>
        <topology evidence="1">Single-pass membrane protein</topology>
    </subcellularLocation>
</comment>
<keyword evidence="7 17" id="KW-0547">Nucleotide-binding</keyword>